<evidence type="ECO:0000313" key="2">
    <source>
        <dbReference type="Proteomes" id="UP000325565"/>
    </source>
</evidence>
<dbReference type="Proteomes" id="UP000325565">
    <property type="component" value="Unassembled WGS sequence"/>
</dbReference>
<reference evidence="1 2" key="1">
    <citation type="submission" date="2019-09" db="EMBL/GenBank/DDBJ databases">
        <authorList>
            <person name="Chandra G."/>
            <person name="Truman W A."/>
        </authorList>
    </citation>
    <scope>NUCLEOTIDE SEQUENCE [LARGE SCALE GENOMIC DNA]</scope>
    <source>
        <strain evidence="1">PS922</strain>
    </source>
</reference>
<accession>A0A5E7RDN7</accession>
<gene>
    <name evidence="1" type="ORF">PS922_00926</name>
</gene>
<sequence length="74" mass="7474">MNFPSLWGTDTIADFEGGTDLINPSASGLTFANLTVGEPLGEAVITVTGQSGVGSITLTGVPQAAITEADFAFI</sequence>
<protein>
    <submittedName>
        <fullName evidence="1">Uncharacterized protein</fullName>
    </submittedName>
</protein>
<proteinExistence type="predicted"/>
<evidence type="ECO:0000313" key="1">
    <source>
        <dbReference type="EMBL" id="VVP72516.1"/>
    </source>
</evidence>
<name>A0A5E7RDN7_PSEFL</name>
<dbReference type="AlphaFoldDB" id="A0A5E7RDN7"/>
<organism evidence="1 2">
    <name type="scientific">Pseudomonas fluorescens</name>
    <dbReference type="NCBI Taxonomy" id="294"/>
    <lineage>
        <taxon>Bacteria</taxon>
        <taxon>Pseudomonadati</taxon>
        <taxon>Pseudomonadota</taxon>
        <taxon>Gammaproteobacteria</taxon>
        <taxon>Pseudomonadales</taxon>
        <taxon>Pseudomonadaceae</taxon>
        <taxon>Pseudomonas</taxon>
    </lineage>
</organism>
<dbReference type="EMBL" id="CABVJB010000002">
    <property type="protein sequence ID" value="VVP72516.1"/>
    <property type="molecule type" value="Genomic_DNA"/>
</dbReference>